<dbReference type="EMBL" id="BARU01017248">
    <property type="protein sequence ID" value="GAH58107.1"/>
    <property type="molecule type" value="Genomic_DNA"/>
</dbReference>
<accession>X1GLQ4</accession>
<feature type="non-terminal residue" evidence="1">
    <location>
        <position position="1"/>
    </location>
</feature>
<organism evidence="1">
    <name type="scientific">marine sediment metagenome</name>
    <dbReference type="NCBI Taxonomy" id="412755"/>
    <lineage>
        <taxon>unclassified sequences</taxon>
        <taxon>metagenomes</taxon>
        <taxon>ecological metagenomes</taxon>
    </lineage>
</organism>
<sequence>VIQNFLSTYIRHKSGEFYTPPFLVKKMVKESYKFGSKASGSNSSKASKSGAK</sequence>
<evidence type="ECO:0000313" key="1">
    <source>
        <dbReference type="EMBL" id="GAH58107.1"/>
    </source>
</evidence>
<evidence type="ECO:0008006" key="2">
    <source>
        <dbReference type="Google" id="ProtNLM"/>
    </source>
</evidence>
<protein>
    <recommendedName>
        <fullName evidence="2">DNA methylase adenine-specific domain-containing protein</fullName>
    </recommendedName>
</protein>
<comment type="caution">
    <text evidence="1">The sequence shown here is derived from an EMBL/GenBank/DDBJ whole genome shotgun (WGS) entry which is preliminary data.</text>
</comment>
<reference evidence="1" key="1">
    <citation type="journal article" date="2014" name="Front. Microbiol.">
        <title>High frequency of phylogenetically diverse reductive dehalogenase-homologous genes in deep subseafloor sedimentary metagenomes.</title>
        <authorList>
            <person name="Kawai M."/>
            <person name="Futagami T."/>
            <person name="Toyoda A."/>
            <person name="Takaki Y."/>
            <person name="Nishi S."/>
            <person name="Hori S."/>
            <person name="Arai W."/>
            <person name="Tsubouchi T."/>
            <person name="Morono Y."/>
            <person name="Uchiyama I."/>
            <person name="Ito T."/>
            <person name="Fujiyama A."/>
            <person name="Inagaki F."/>
            <person name="Takami H."/>
        </authorList>
    </citation>
    <scope>NUCLEOTIDE SEQUENCE</scope>
    <source>
        <strain evidence="1">Expedition CK06-06</strain>
    </source>
</reference>
<name>X1GLQ4_9ZZZZ</name>
<dbReference type="AlphaFoldDB" id="X1GLQ4"/>
<gene>
    <name evidence="1" type="ORF">S03H2_28623</name>
</gene>
<proteinExistence type="predicted"/>